<keyword evidence="4" id="KW-1185">Reference proteome</keyword>
<evidence type="ECO:0000313" key="4">
    <source>
        <dbReference type="Proteomes" id="UP000733379"/>
    </source>
</evidence>
<gene>
    <name evidence="3" type="ORF">KO481_26290</name>
</gene>
<sequence length="418" mass="45380">MKHYGSLGSLLEGDGERPTGVLRILNVVGGRVDLLAQRNACLRVTTQQLPAEVRDFEVPYIGRRYFLLAIRSLLEERAPDDDDLCELRERAAQRAREGVPLPLLLHLWQSGCQEFFAECRSVATSGESAELGWIGSMTLRLEEVLVAELVEAYQDEQAVLLAEQTGAAQLVARLLLLGQDARADAERLDVILAEHYDVLALNFGFTPDELASEDNSRVVAGRRKLHRMLRVLSPGGGPSVLPLLDRAGGHVLLPCGATTAAKSTRERTAWLITAMQSAAGAPVTAAIVEHASVGMLQAAADEADEVLRLARALNCSPGVYCLADVSVAYQLSRPGPGVERLLESLAPVRSHPELMQTLQTYLACDLDRQRTARMLAVHPNTINNRLNRLAEISPHSPFTVDGITALQAALTAQRLAEG</sequence>
<dbReference type="InterPro" id="IPR042070">
    <property type="entry name" value="PucR_C-HTH_sf"/>
</dbReference>
<dbReference type="InterPro" id="IPR025736">
    <property type="entry name" value="PucR_C-HTH_dom"/>
</dbReference>
<dbReference type="Pfam" id="PF14361">
    <property type="entry name" value="RsbRD_N"/>
    <property type="match status" value="1"/>
</dbReference>
<protein>
    <submittedName>
        <fullName evidence="3">Helix-turn-helix domain-containing protein</fullName>
    </submittedName>
</protein>
<feature type="domain" description="PucR C-terminal helix-turn-helix" evidence="1">
    <location>
        <begin position="354"/>
        <end position="412"/>
    </location>
</feature>
<dbReference type="Proteomes" id="UP000733379">
    <property type="component" value="Unassembled WGS sequence"/>
</dbReference>
<feature type="domain" description="RsbT co-antagonist protein RsbRD N-terminal" evidence="2">
    <location>
        <begin position="70"/>
        <end position="164"/>
    </location>
</feature>
<comment type="caution">
    <text evidence="3">The sequence shown here is derived from an EMBL/GenBank/DDBJ whole genome shotgun (WGS) entry which is preliminary data.</text>
</comment>
<name>A0ABS6B3Y7_9NOCA</name>
<reference evidence="3 4" key="1">
    <citation type="submission" date="2021-06" db="EMBL/GenBank/DDBJ databases">
        <title>Actinomycetes sequencing.</title>
        <authorList>
            <person name="Shan Q."/>
        </authorList>
    </citation>
    <scope>NUCLEOTIDE SEQUENCE [LARGE SCALE GENOMIC DNA]</scope>
    <source>
        <strain evidence="3 4">NEAU-G5</strain>
    </source>
</reference>
<evidence type="ECO:0000259" key="2">
    <source>
        <dbReference type="Pfam" id="PF14361"/>
    </source>
</evidence>
<accession>A0ABS6B3Y7</accession>
<organism evidence="3 4">
    <name type="scientific">Nocardia albiluteola</name>
    <dbReference type="NCBI Taxonomy" id="2842303"/>
    <lineage>
        <taxon>Bacteria</taxon>
        <taxon>Bacillati</taxon>
        <taxon>Actinomycetota</taxon>
        <taxon>Actinomycetes</taxon>
        <taxon>Mycobacteriales</taxon>
        <taxon>Nocardiaceae</taxon>
        <taxon>Nocardia</taxon>
    </lineage>
</organism>
<evidence type="ECO:0000313" key="3">
    <source>
        <dbReference type="EMBL" id="MBU3065028.1"/>
    </source>
</evidence>
<dbReference type="Pfam" id="PF13556">
    <property type="entry name" value="HTH_30"/>
    <property type="match status" value="1"/>
</dbReference>
<dbReference type="EMBL" id="JAHKNI010000009">
    <property type="protein sequence ID" value="MBU3065028.1"/>
    <property type="molecule type" value="Genomic_DNA"/>
</dbReference>
<dbReference type="PANTHER" id="PTHR33744:SF1">
    <property type="entry name" value="DNA-BINDING TRANSCRIPTIONAL ACTIVATOR ADER"/>
    <property type="match status" value="1"/>
</dbReference>
<dbReference type="InterPro" id="IPR025751">
    <property type="entry name" value="RsbRD_N_dom"/>
</dbReference>
<dbReference type="Gene3D" id="1.10.10.2840">
    <property type="entry name" value="PucR C-terminal helix-turn-helix domain"/>
    <property type="match status" value="1"/>
</dbReference>
<proteinExistence type="predicted"/>
<evidence type="ECO:0000259" key="1">
    <source>
        <dbReference type="Pfam" id="PF13556"/>
    </source>
</evidence>
<dbReference type="PANTHER" id="PTHR33744">
    <property type="entry name" value="CARBOHYDRATE DIACID REGULATOR"/>
    <property type="match status" value="1"/>
</dbReference>
<dbReference type="InterPro" id="IPR051448">
    <property type="entry name" value="CdaR-like_regulators"/>
</dbReference>